<dbReference type="Proteomes" id="UP000178606">
    <property type="component" value="Unassembled WGS sequence"/>
</dbReference>
<evidence type="ECO:0000313" key="2">
    <source>
        <dbReference type="Proteomes" id="UP000178606"/>
    </source>
</evidence>
<comment type="caution">
    <text evidence="1">The sequence shown here is derived from an EMBL/GenBank/DDBJ whole genome shotgun (WGS) entry which is preliminary data.</text>
</comment>
<organism evidence="1 2">
    <name type="scientific">Handelsmanbacteria sp. (strain RIFCSPLOWO2_12_FULL_64_10)</name>
    <dbReference type="NCBI Taxonomy" id="1817868"/>
    <lineage>
        <taxon>Bacteria</taxon>
        <taxon>Candidatus Handelsmaniibacteriota</taxon>
    </lineage>
</organism>
<protein>
    <submittedName>
        <fullName evidence="1">Uncharacterized protein</fullName>
    </submittedName>
</protein>
<gene>
    <name evidence="1" type="ORF">A3F84_20795</name>
</gene>
<dbReference type="AlphaFoldDB" id="A0A1F6CV69"/>
<proteinExistence type="predicted"/>
<sequence length="67" mass="7025">MGLPGTESLQHVRFFAPAQINTVEQLTQNINRLLRLNTAARSAPDEGVGPSGGLVDAGVGRAVDLRA</sequence>
<dbReference type="EMBL" id="MFKF01000128">
    <property type="protein sequence ID" value="OGG53066.1"/>
    <property type="molecule type" value="Genomic_DNA"/>
</dbReference>
<reference evidence="1 2" key="1">
    <citation type="journal article" date="2016" name="Nat. Commun.">
        <title>Thousands of microbial genomes shed light on interconnected biogeochemical processes in an aquifer system.</title>
        <authorList>
            <person name="Anantharaman K."/>
            <person name="Brown C.T."/>
            <person name="Hug L.A."/>
            <person name="Sharon I."/>
            <person name="Castelle C.J."/>
            <person name="Probst A.J."/>
            <person name="Thomas B.C."/>
            <person name="Singh A."/>
            <person name="Wilkins M.J."/>
            <person name="Karaoz U."/>
            <person name="Brodie E.L."/>
            <person name="Williams K.H."/>
            <person name="Hubbard S.S."/>
            <person name="Banfield J.F."/>
        </authorList>
    </citation>
    <scope>NUCLEOTIDE SEQUENCE [LARGE SCALE GENOMIC DNA]</scope>
    <source>
        <strain evidence="2">RIFCSPLOWO2_12_FULL_64_10</strain>
    </source>
</reference>
<accession>A0A1F6CV69</accession>
<name>A0A1F6CV69_HANXR</name>
<evidence type="ECO:0000313" key="1">
    <source>
        <dbReference type="EMBL" id="OGG53066.1"/>
    </source>
</evidence>